<feature type="region of interest" description="Disordered" evidence="1">
    <location>
        <begin position="280"/>
        <end position="300"/>
    </location>
</feature>
<dbReference type="CDD" id="cd00038">
    <property type="entry name" value="CAP_ED"/>
    <property type="match status" value="3"/>
</dbReference>
<dbReference type="SMART" id="SM00100">
    <property type="entry name" value="cNMP"/>
    <property type="match status" value="2"/>
</dbReference>
<dbReference type="InterPro" id="IPR050503">
    <property type="entry name" value="cAMP-dep_PK_reg_su-like"/>
</dbReference>
<feature type="compositionally biased region" description="Basic residues" evidence="1">
    <location>
        <begin position="73"/>
        <end position="83"/>
    </location>
</feature>
<evidence type="ECO:0000313" key="4">
    <source>
        <dbReference type="Proteomes" id="UP001530377"/>
    </source>
</evidence>
<feature type="compositionally biased region" description="Polar residues" evidence="1">
    <location>
        <begin position="50"/>
        <end position="61"/>
    </location>
</feature>
<comment type="caution">
    <text evidence="3">The sequence shown here is derived from an EMBL/GenBank/DDBJ whole genome shotgun (WGS) entry which is preliminary data.</text>
</comment>
<dbReference type="PANTHER" id="PTHR11635:SF152">
    <property type="entry name" value="CAMP-DEPENDENT PROTEIN KINASE TYPE I REGULATORY SUBUNIT-RELATED"/>
    <property type="match status" value="1"/>
</dbReference>
<evidence type="ECO:0000313" key="3">
    <source>
        <dbReference type="EMBL" id="KAL3808086.1"/>
    </source>
</evidence>
<dbReference type="Proteomes" id="UP001530377">
    <property type="component" value="Unassembled WGS sequence"/>
</dbReference>
<sequence>MGQSLCKVCEGRFKLPALLVVPTHGDRRRRPNDDDDGDFSAASCDDNDETTSGSMRSSPSTNHHDDSTNVDSRRRRNNRIKNKKSSVVLHAEFRDRQERGILIAPPLVTEGVMEYTDNVFSGQDMGVEGLRSYQRGGGGGRDDGCDDVVATSAAASFGDSDDGGGGGGGDDDATARPESYVKTPEEDAFLDLALSDDDNFVFDGMSDRYRERLKASMERIVVPRNTLLIRRGDDPDYLYLILEGEVAVYIDPDEYVDDNAVEIGKHAPLDIVVPTNAADDVGNHARRGGETTPPASARTTREFKQSYVLQLRKSLFQSNYNDHHKQHRRDDTSSGGGGIVGQFLAVIRHSIGGHDSNTSNLTGILEDQASRESDEDQTVDNFIPLKELRGLKHERDLGTCDVFGELALIYNCARTATCITTKNCILYRVNGETFRSILSSSNSDRVKKRCIESKAALLSLYNIGAVEELDERTLRALEIVLHPVTFERDDLVITKGAYDDMMFFVMSGKLLAHDIGIGDSRKADIELGEGGHFGELNLLTGRPSIANVTVLTPKARLMAVTKKDYKKRCESLEPLMKKLWLRNALLTIPLIAKSMLLPHEINRLVHKLEKISFPRGNVSFIGNMKSALYIVEVGKIQIAVTDGDGVVNTFDQVRANLHLPVFVVLEF</sequence>
<feature type="domain" description="Cyclic nucleotide-binding" evidence="2">
    <location>
        <begin position="465"/>
        <end position="567"/>
    </location>
</feature>
<dbReference type="InterPro" id="IPR000595">
    <property type="entry name" value="cNMP-bd_dom"/>
</dbReference>
<feature type="domain" description="Cyclic nucleotide-binding" evidence="2">
    <location>
        <begin position="201"/>
        <end position="261"/>
    </location>
</feature>
<proteinExistence type="predicted"/>
<feature type="region of interest" description="Disordered" evidence="1">
    <location>
        <begin position="155"/>
        <end position="178"/>
    </location>
</feature>
<evidence type="ECO:0000259" key="2">
    <source>
        <dbReference type="PROSITE" id="PS50042"/>
    </source>
</evidence>
<protein>
    <recommendedName>
        <fullName evidence="2">Cyclic nucleotide-binding domain-containing protein</fullName>
    </recommendedName>
</protein>
<dbReference type="PROSITE" id="PS50042">
    <property type="entry name" value="CNMP_BINDING_3"/>
    <property type="match status" value="3"/>
</dbReference>
<gene>
    <name evidence="3" type="ORF">ACHAXA_006848</name>
</gene>
<feature type="domain" description="Cyclic nucleotide-binding" evidence="2">
    <location>
        <begin position="397"/>
        <end position="438"/>
    </location>
</feature>
<dbReference type="Pfam" id="PF00027">
    <property type="entry name" value="cNMP_binding"/>
    <property type="match status" value="1"/>
</dbReference>
<dbReference type="PANTHER" id="PTHR11635">
    <property type="entry name" value="CAMP-DEPENDENT PROTEIN KINASE REGULATORY CHAIN"/>
    <property type="match status" value="1"/>
</dbReference>
<accession>A0ABD3R9V6</accession>
<dbReference type="Gene3D" id="2.60.120.10">
    <property type="entry name" value="Jelly Rolls"/>
    <property type="match status" value="3"/>
</dbReference>
<keyword evidence="4" id="KW-1185">Reference proteome</keyword>
<feature type="region of interest" description="Disordered" evidence="1">
    <location>
        <begin position="24"/>
        <end position="83"/>
    </location>
</feature>
<evidence type="ECO:0000256" key="1">
    <source>
        <dbReference type="SAM" id="MobiDB-lite"/>
    </source>
</evidence>
<dbReference type="AlphaFoldDB" id="A0ABD3R9V6"/>
<dbReference type="SUPFAM" id="SSF51206">
    <property type="entry name" value="cAMP-binding domain-like"/>
    <property type="match status" value="2"/>
</dbReference>
<dbReference type="EMBL" id="JALLPB020000548">
    <property type="protein sequence ID" value="KAL3808086.1"/>
    <property type="molecule type" value="Genomic_DNA"/>
</dbReference>
<organism evidence="3 4">
    <name type="scientific">Cyclostephanos tholiformis</name>
    <dbReference type="NCBI Taxonomy" id="382380"/>
    <lineage>
        <taxon>Eukaryota</taxon>
        <taxon>Sar</taxon>
        <taxon>Stramenopiles</taxon>
        <taxon>Ochrophyta</taxon>
        <taxon>Bacillariophyta</taxon>
        <taxon>Coscinodiscophyceae</taxon>
        <taxon>Thalassiosirophycidae</taxon>
        <taxon>Stephanodiscales</taxon>
        <taxon>Stephanodiscaceae</taxon>
        <taxon>Cyclostephanos</taxon>
    </lineage>
</organism>
<name>A0ABD3R9V6_9STRA</name>
<dbReference type="InterPro" id="IPR018490">
    <property type="entry name" value="cNMP-bd_dom_sf"/>
</dbReference>
<dbReference type="InterPro" id="IPR014710">
    <property type="entry name" value="RmlC-like_jellyroll"/>
</dbReference>
<reference evidence="3 4" key="1">
    <citation type="submission" date="2024-10" db="EMBL/GenBank/DDBJ databases">
        <title>Updated reference genomes for cyclostephanoid diatoms.</title>
        <authorList>
            <person name="Roberts W.R."/>
            <person name="Alverson A.J."/>
        </authorList>
    </citation>
    <scope>NUCLEOTIDE SEQUENCE [LARGE SCALE GENOMIC DNA]</scope>
    <source>
        <strain evidence="3 4">AJA228-03</strain>
    </source>
</reference>